<proteinExistence type="predicted"/>
<dbReference type="Proteomes" id="UP000747542">
    <property type="component" value="Unassembled WGS sequence"/>
</dbReference>
<evidence type="ECO:0000313" key="2">
    <source>
        <dbReference type="EMBL" id="KAG7172356.1"/>
    </source>
</evidence>
<protein>
    <submittedName>
        <fullName evidence="2">Putative extensin-2-like 5</fullName>
    </submittedName>
</protein>
<evidence type="ECO:0000256" key="1">
    <source>
        <dbReference type="SAM" id="MobiDB-lite"/>
    </source>
</evidence>
<gene>
    <name evidence="2" type="ORF">Hamer_G009731</name>
</gene>
<organism evidence="2 3">
    <name type="scientific">Homarus americanus</name>
    <name type="common">American lobster</name>
    <dbReference type="NCBI Taxonomy" id="6706"/>
    <lineage>
        <taxon>Eukaryota</taxon>
        <taxon>Metazoa</taxon>
        <taxon>Ecdysozoa</taxon>
        <taxon>Arthropoda</taxon>
        <taxon>Crustacea</taxon>
        <taxon>Multicrustacea</taxon>
        <taxon>Malacostraca</taxon>
        <taxon>Eumalacostraca</taxon>
        <taxon>Eucarida</taxon>
        <taxon>Decapoda</taxon>
        <taxon>Pleocyemata</taxon>
        <taxon>Astacidea</taxon>
        <taxon>Nephropoidea</taxon>
        <taxon>Nephropidae</taxon>
        <taxon>Homarus</taxon>
    </lineage>
</organism>
<sequence>MSEITLKVLLYRLPTCNPVGVPFFLHVIGRYPQANLPYTQAESSPGSKAESISAQKGTSPSPGAESHRMESYSLLWEEPVSWVELTLSSRRILLRIPTVLWAESHPYSGTNPTVFRDGILPHSRLTTTVIKESYLFWGKNPTVFWDGILLSSGANPTPAFGDGILPHSEAESYRSRAESYRLRDGILMSSGGVNLPLFWDGILPYSGGMLLSPGRIHCILRRNRTFLGRTYRILGETYTIMGRHPTLFWGGLYRFWHRILPSSGGRESHCLGGGILPDFRRNPLFCRILLILPFSGTGILLRNISGAESAYFGTESCYSDAEAYRLLGQNLSVLEQNPTPSPEGQNPTVFLENSTSCWSGTLPYSGAESYRLLGRNPTVFWGGIVPYSVAESYILLGQNSTLIWDGTLPSSKAESYRLLQRNPTVSWSRLLPRNPTLVWGGTLPYSGAESYRILGQNPTLFWDGILPFSEIESYRILRRNPTASCSGTYRLLRRNPTVFWGGILPSSGVESYRILRRNPSVSWSGILPYSEAKSYRLLGQNPTVF</sequence>
<name>A0A8J5N365_HOMAM</name>
<accession>A0A8J5N365</accession>
<keyword evidence="3" id="KW-1185">Reference proteome</keyword>
<evidence type="ECO:0000313" key="3">
    <source>
        <dbReference type="Proteomes" id="UP000747542"/>
    </source>
</evidence>
<reference evidence="2" key="1">
    <citation type="journal article" date="2021" name="Sci. Adv.">
        <title>The American lobster genome reveals insights on longevity, neural, and immune adaptations.</title>
        <authorList>
            <person name="Polinski J.M."/>
            <person name="Zimin A.V."/>
            <person name="Clark K.F."/>
            <person name="Kohn A.B."/>
            <person name="Sadowski N."/>
            <person name="Timp W."/>
            <person name="Ptitsyn A."/>
            <person name="Khanna P."/>
            <person name="Romanova D.Y."/>
            <person name="Williams P."/>
            <person name="Greenwood S.J."/>
            <person name="Moroz L.L."/>
            <person name="Walt D.R."/>
            <person name="Bodnar A.G."/>
        </authorList>
    </citation>
    <scope>NUCLEOTIDE SEQUENCE</scope>
    <source>
        <strain evidence="2">GMGI-L3</strain>
    </source>
</reference>
<feature type="region of interest" description="Disordered" evidence="1">
    <location>
        <begin position="39"/>
        <end position="66"/>
    </location>
</feature>
<comment type="caution">
    <text evidence="2">The sequence shown here is derived from an EMBL/GenBank/DDBJ whole genome shotgun (WGS) entry which is preliminary data.</text>
</comment>
<dbReference type="EMBL" id="JAHLQT010011563">
    <property type="protein sequence ID" value="KAG7172356.1"/>
    <property type="molecule type" value="Genomic_DNA"/>
</dbReference>
<dbReference type="AlphaFoldDB" id="A0A8J5N365"/>
<feature type="compositionally biased region" description="Polar residues" evidence="1">
    <location>
        <begin position="39"/>
        <end position="61"/>
    </location>
</feature>